<dbReference type="Pfam" id="PF01464">
    <property type="entry name" value="SLT"/>
    <property type="match status" value="1"/>
</dbReference>
<keyword evidence="8" id="KW-1185">Reference proteome</keyword>
<evidence type="ECO:0000256" key="3">
    <source>
        <dbReference type="ARBA" id="ARBA00022801"/>
    </source>
</evidence>
<feature type="domain" description="NlpC/P60" evidence="6">
    <location>
        <begin position="195"/>
        <end position="322"/>
    </location>
</feature>
<dbReference type="InterPro" id="IPR051794">
    <property type="entry name" value="PG_Endopeptidase_C40"/>
</dbReference>
<dbReference type="PANTHER" id="PTHR47359">
    <property type="entry name" value="PEPTIDOGLYCAN DL-ENDOPEPTIDASE CWLO"/>
    <property type="match status" value="1"/>
</dbReference>
<comment type="similarity">
    <text evidence="1">Belongs to the peptidase C40 family.</text>
</comment>
<keyword evidence="3" id="KW-0378">Hydrolase</keyword>
<evidence type="ECO:0000256" key="4">
    <source>
        <dbReference type="ARBA" id="ARBA00022807"/>
    </source>
</evidence>
<gene>
    <name evidence="7" type="ORF">KGQ19_14485</name>
</gene>
<sequence length="378" mass="38843">MKTSIVVGASLVATPFLLVGAIVVGTMSVAAGSSTVSPVGRIADGTVPAADAALMEQYGHMCPTLTPSLLAAQLYQESGFDPTIVSSAGAIGIAQFMPGTWPNWSSPKDGDGKQDPRNPADAIPAAARYDCAISHQLSGIGGDAVGLMLAGYNAGPGAVEQYQGIPPYSQTQDYVKNIEALEQAFRAPDPVMAPSDLAVRAIAYAYNRLGTPYEWGGDGTDGKFDCSGLVQAAYTSVGIQMPRTASEQWYTGPHISTSQLQPGDLVFYATDLSDPGSIHHVGIYVGGGVMIDAPHTGAFIRFDPIGAADYLGATRPQPLVVGAALDAATPQAKRTTTPPGTQTPQNPANPANPAPGTPTPTGAQLPAIAPKTATTSKH</sequence>
<feature type="region of interest" description="Disordered" evidence="5">
    <location>
        <begin position="329"/>
        <end position="378"/>
    </location>
</feature>
<keyword evidence="2" id="KW-0645">Protease</keyword>
<evidence type="ECO:0000256" key="1">
    <source>
        <dbReference type="ARBA" id="ARBA00007074"/>
    </source>
</evidence>
<evidence type="ECO:0000313" key="7">
    <source>
        <dbReference type="EMBL" id="MBS2548072.1"/>
    </source>
</evidence>
<comment type="caution">
    <text evidence="7">The sequence shown here is derived from an EMBL/GenBank/DDBJ whole genome shotgun (WGS) entry which is preliminary data.</text>
</comment>
<accession>A0ABS5KPU7</accession>
<evidence type="ECO:0000259" key="6">
    <source>
        <dbReference type="PROSITE" id="PS51935"/>
    </source>
</evidence>
<dbReference type="RefSeq" id="WP_212009646.1">
    <property type="nucleotide sequence ID" value="NZ_JAAFYZ010000040.1"/>
</dbReference>
<dbReference type="SUPFAM" id="SSF54001">
    <property type="entry name" value="Cysteine proteinases"/>
    <property type="match status" value="1"/>
</dbReference>
<dbReference type="InterPro" id="IPR008258">
    <property type="entry name" value="Transglycosylase_SLT_dom_1"/>
</dbReference>
<dbReference type="InterPro" id="IPR038765">
    <property type="entry name" value="Papain-like_cys_pep_sf"/>
</dbReference>
<reference evidence="7 8" key="1">
    <citation type="submission" date="2020-02" db="EMBL/GenBank/DDBJ databases">
        <title>Acidophilic actinobacteria isolated from forest soil.</title>
        <authorList>
            <person name="Golinska P."/>
        </authorList>
    </citation>
    <scope>NUCLEOTIDE SEQUENCE [LARGE SCALE GENOMIC DNA]</scope>
    <source>
        <strain evidence="7 8">NL8</strain>
    </source>
</reference>
<name>A0ABS5KPU7_9ACTN</name>
<proteinExistence type="inferred from homology"/>
<dbReference type="InterPro" id="IPR023346">
    <property type="entry name" value="Lysozyme-like_dom_sf"/>
</dbReference>
<keyword evidence="4" id="KW-0788">Thiol protease</keyword>
<feature type="compositionally biased region" description="Low complexity" evidence="5">
    <location>
        <begin position="335"/>
        <end position="349"/>
    </location>
</feature>
<dbReference type="Pfam" id="PF00877">
    <property type="entry name" value="NLPC_P60"/>
    <property type="match status" value="1"/>
</dbReference>
<dbReference type="PANTHER" id="PTHR47359:SF3">
    <property type="entry name" value="NLP_P60 DOMAIN-CONTAINING PROTEIN-RELATED"/>
    <property type="match status" value="1"/>
</dbReference>
<evidence type="ECO:0000256" key="5">
    <source>
        <dbReference type="SAM" id="MobiDB-lite"/>
    </source>
</evidence>
<dbReference type="EMBL" id="JAAFYZ010000040">
    <property type="protein sequence ID" value="MBS2548072.1"/>
    <property type="molecule type" value="Genomic_DNA"/>
</dbReference>
<dbReference type="SUPFAM" id="SSF53955">
    <property type="entry name" value="Lysozyme-like"/>
    <property type="match status" value="1"/>
</dbReference>
<evidence type="ECO:0000256" key="2">
    <source>
        <dbReference type="ARBA" id="ARBA00022670"/>
    </source>
</evidence>
<organism evidence="7 8">
    <name type="scientific">Catenulispora pinistramenti</name>
    <dbReference type="NCBI Taxonomy" id="2705254"/>
    <lineage>
        <taxon>Bacteria</taxon>
        <taxon>Bacillati</taxon>
        <taxon>Actinomycetota</taxon>
        <taxon>Actinomycetes</taxon>
        <taxon>Catenulisporales</taxon>
        <taxon>Catenulisporaceae</taxon>
        <taxon>Catenulispora</taxon>
    </lineage>
</organism>
<evidence type="ECO:0000313" key="8">
    <source>
        <dbReference type="Proteomes" id="UP000730482"/>
    </source>
</evidence>
<dbReference type="Gene3D" id="1.10.530.10">
    <property type="match status" value="1"/>
</dbReference>
<dbReference type="Gene3D" id="3.90.1720.10">
    <property type="entry name" value="endopeptidase domain like (from Nostoc punctiforme)"/>
    <property type="match status" value="1"/>
</dbReference>
<protein>
    <submittedName>
        <fullName evidence="7">C40 family peptidase</fullName>
    </submittedName>
</protein>
<dbReference type="Proteomes" id="UP000730482">
    <property type="component" value="Unassembled WGS sequence"/>
</dbReference>
<dbReference type="InterPro" id="IPR000064">
    <property type="entry name" value="NLP_P60_dom"/>
</dbReference>
<dbReference type="PROSITE" id="PS51935">
    <property type="entry name" value="NLPC_P60"/>
    <property type="match status" value="1"/>
</dbReference>
<dbReference type="CDD" id="cd00254">
    <property type="entry name" value="LT-like"/>
    <property type="match status" value="1"/>
</dbReference>